<evidence type="ECO:0000256" key="1">
    <source>
        <dbReference type="SAM" id="MobiDB-lite"/>
    </source>
</evidence>
<protein>
    <submittedName>
        <fullName evidence="2">Uncharacterized protein</fullName>
    </submittedName>
</protein>
<reference evidence="2" key="1">
    <citation type="submission" date="2022-07" db="EMBL/GenBank/DDBJ databases">
        <title>Fungi with potential for degradation of polypropylene.</title>
        <authorList>
            <person name="Gostincar C."/>
        </authorList>
    </citation>
    <scope>NUCLEOTIDE SEQUENCE</scope>
    <source>
        <strain evidence="2">EXF-13287</strain>
    </source>
</reference>
<feature type="compositionally biased region" description="Basic and acidic residues" evidence="1">
    <location>
        <begin position="104"/>
        <end position="124"/>
    </location>
</feature>
<evidence type="ECO:0000313" key="2">
    <source>
        <dbReference type="EMBL" id="KAJ9158393.1"/>
    </source>
</evidence>
<feature type="region of interest" description="Disordered" evidence="1">
    <location>
        <begin position="625"/>
        <end position="659"/>
    </location>
</feature>
<dbReference type="Proteomes" id="UP001174691">
    <property type="component" value="Unassembled WGS sequence"/>
</dbReference>
<organism evidence="2 3">
    <name type="scientific">Coniochaeta hoffmannii</name>
    <dbReference type="NCBI Taxonomy" id="91930"/>
    <lineage>
        <taxon>Eukaryota</taxon>
        <taxon>Fungi</taxon>
        <taxon>Dikarya</taxon>
        <taxon>Ascomycota</taxon>
        <taxon>Pezizomycotina</taxon>
        <taxon>Sordariomycetes</taxon>
        <taxon>Sordariomycetidae</taxon>
        <taxon>Coniochaetales</taxon>
        <taxon>Coniochaetaceae</taxon>
        <taxon>Coniochaeta</taxon>
    </lineage>
</organism>
<dbReference type="InterPro" id="IPR018822">
    <property type="entry name" value="UPF0646"/>
</dbReference>
<feature type="region of interest" description="Disordered" evidence="1">
    <location>
        <begin position="502"/>
        <end position="549"/>
    </location>
</feature>
<dbReference type="Pfam" id="PF10336">
    <property type="entry name" value="DUF2420"/>
    <property type="match status" value="1"/>
</dbReference>
<feature type="region of interest" description="Disordered" evidence="1">
    <location>
        <begin position="810"/>
        <end position="882"/>
    </location>
</feature>
<feature type="compositionally biased region" description="Acidic residues" evidence="1">
    <location>
        <begin position="392"/>
        <end position="408"/>
    </location>
</feature>
<feature type="region of interest" description="Disordered" evidence="1">
    <location>
        <begin position="64"/>
        <end position="139"/>
    </location>
</feature>
<feature type="region of interest" description="Disordered" evidence="1">
    <location>
        <begin position="376"/>
        <end position="413"/>
    </location>
</feature>
<feature type="compositionally biased region" description="Acidic residues" evidence="1">
    <location>
        <begin position="130"/>
        <end position="139"/>
    </location>
</feature>
<evidence type="ECO:0000313" key="3">
    <source>
        <dbReference type="Proteomes" id="UP001174691"/>
    </source>
</evidence>
<keyword evidence="3" id="KW-1185">Reference proteome</keyword>
<dbReference type="AlphaFoldDB" id="A0AA38VYZ3"/>
<sequence>MAETVSDSGPLGHDDEINYLEIDFDDAADIVLPNGDRSDHAAPTVETNGEDLDFQISEYEVLGDAGGNKVSGETRPGDVAQAELAVPHQSNTAESEIGYEDEEPSKGETGGHESEAVGQGHDESAGPPTDDFDEIDYEDDGDLEDAQENNVGAGTQAAMEPSVQGGDVATQVSFHQVLDDTAARKESTEHQKEAHNGSIHEPSEAYQQELDHNDTLQQTADEGGDSATGTPAGEVSDVMVHYNGAEYELCASVHNEDPETYFFADNDNLDAPLWEFFSRLRDVIKDEIESSDDLVIEVPQLKLEFSEGTSNEFLYKYTFRDILNLYHRFKYNDGLEDSECPRLVVRLLTKPNCQERFATLMEAADAGRGWSELFEDSDGSDVALDRHSPSEEGFDEQQADTGFDDEQPGDARDDDMQHEAVEIVEEAYFYDDTNDADDHDAAHVFDDQEAEDLGHHAVDMADHNEAHELAEDDELDLVPDHSDDNIKGVGDDAAYPTFRTNEDENALMPDGETGNGALSELTGAIPADTGRPAQGSELEGLHDETGSAVGASNALSSDWLDDFLGRDAKQTTPEMWKTYDALPRHPALPQAGGADAVDEDLIDYSEDEDAFEQPAAEHKGCFTLSPHLPHHSGKSIPDVHTLSHRKAGSEDDADDEADGSADVDWIDYEKDDLCNPSAETQGNIIPSIEKNHSHVATTDEDGAPVASLATYKPMVSDLQVQEKPNLTSETTGVEDTLDALPHDVLEHGNDSFAANDDSIDMEGFTAYDEAANDEPLVIDPHVQVPDAHDTSATSTLNGDEITYEDEDVAVAENKNDAHEAGDDAAENGGDEIDWENDGAEDVALAEDPANQSSPSGLSVKRGREEDDLIGLEGETDAKRRKT</sequence>
<dbReference type="EMBL" id="JANBVN010000036">
    <property type="protein sequence ID" value="KAJ9158393.1"/>
    <property type="molecule type" value="Genomic_DNA"/>
</dbReference>
<feature type="compositionally biased region" description="Acidic residues" evidence="1">
    <location>
        <begin position="650"/>
        <end position="659"/>
    </location>
</feature>
<proteinExistence type="predicted"/>
<gene>
    <name evidence="2" type="ORF">NKR19_g3284</name>
</gene>
<name>A0AA38VYZ3_9PEZI</name>
<feature type="compositionally biased region" description="Acidic residues" evidence="1">
    <location>
        <begin position="822"/>
        <end position="844"/>
    </location>
</feature>
<comment type="caution">
    <text evidence="2">The sequence shown here is derived from an EMBL/GenBank/DDBJ whole genome shotgun (WGS) entry which is preliminary data.</text>
</comment>
<accession>A0AA38VYZ3</accession>